<feature type="compositionally biased region" description="Low complexity" evidence="1">
    <location>
        <begin position="140"/>
        <end position="156"/>
    </location>
</feature>
<dbReference type="EMBL" id="FONX01000005">
    <property type="protein sequence ID" value="SFE81366.1"/>
    <property type="molecule type" value="Genomic_DNA"/>
</dbReference>
<gene>
    <name evidence="2" type="ORF">SAMN04489711_105281</name>
</gene>
<proteinExistence type="predicted"/>
<keyword evidence="3" id="KW-1185">Reference proteome</keyword>
<evidence type="ECO:0000313" key="2">
    <source>
        <dbReference type="EMBL" id="SFE81366.1"/>
    </source>
</evidence>
<sequence>MDVSLSPTLPGLSSAGFDASNPTAHANALQQVQDFEQADQLALLGPSAVLSGSLQAALLDNQTLGGVPPPTPGTADPTLQEGLREASLLQTGMLDSTLLGSVPQGGLLQAYSGLAEPGAMDGGFLQAGMLESLAEVQPDTGTGSNTGTAPGNGTATPPNPPLAGSGPLGTQVNTYA</sequence>
<protein>
    <submittedName>
        <fullName evidence="2">Uncharacterized protein</fullName>
    </submittedName>
</protein>
<dbReference type="AlphaFoldDB" id="A0A1I2DLI6"/>
<name>A0A1I2DLI6_9BURK</name>
<dbReference type="Proteomes" id="UP000199119">
    <property type="component" value="Unassembled WGS sequence"/>
</dbReference>
<evidence type="ECO:0000256" key="1">
    <source>
        <dbReference type="SAM" id="MobiDB-lite"/>
    </source>
</evidence>
<dbReference type="RefSeq" id="WP_092939507.1">
    <property type="nucleotide sequence ID" value="NZ_FONX01000005.1"/>
</dbReference>
<organism evidence="2 3">
    <name type="scientific">Paracidovorax wautersii</name>
    <dbReference type="NCBI Taxonomy" id="1177982"/>
    <lineage>
        <taxon>Bacteria</taxon>
        <taxon>Pseudomonadati</taxon>
        <taxon>Pseudomonadota</taxon>
        <taxon>Betaproteobacteria</taxon>
        <taxon>Burkholderiales</taxon>
        <taxon>Comamonadaceae</taxon>
        <taxon>Paracidovorax</taxon>
    </lineage>
</organism>
<feature type="region of interest" description="Disordered" evidence="1">
    <location>
        <begin position="137"/>
        <end position="176"/>
    </location>
</feature>
<accession>A0A1I2DLI6</accession>
<evidence type="ECO:0000313" key="3">
    <source>
        <dbReference type="Proteomes" id="UP000199119"/>
    </source>
</evidence>
<reference evidence="3" key="1">
    <citation type="submission" date="2016-10" db="EMBL/GenBank/DDBJ databases">
        <authorList>
            <person name="Varghese N."/>
            <person name="Submissions S."/>
        </authorList>
    </citation>
    <scope>NUCLEOTIDE SEQUENCE [LARGE SCALE GENOMIC DNA]</scope>
    <source>
        <strain evidence="3">DSM 27981</strain>
    </source>
</reference>